<accession>A0A5K0U9C9</accession>
<dbReference type="Gene3D" id="3.30.40.10">
    <property type="entry name" value="Zinc/RING finger domain, C3HC4 (zinc finger)"/>
    <property type="match status" value="1"/>
</dbReference>
<sequence>LNCVTDEHRGELINILKVIKTHRDMFCSVSVPATRNRVFLMVKLDQDTRVVTYVPDMSGVNKYPKSRRYHLVHEGMTALEFAMMLKSELCDRERIGRIDTVIDFLKEILDEESRVMSATKTESKHRVLSFAESDAKLESTFADSNDDAHEKRDHVIVITDESSSRGIKTKKIKTNKKSKLGEITSHNDSKHCSDRIRDIRGSVSIIGSISVCEKCASSDVSDYDTSYRECCVCLDRVSCVVFCPCRHMCTCEPCGSSLKVCPICTSPISSRVVAYV</sequence>
<comment type="caution">
    <text evidence="3">The sequence shown here is derived from an EMBL/GenBank/DDBJ whole genome shotgun (WGS) entry which is preliminary data.</text>
</comment>
<evidence type="ECO:0000256" key="1">
    <source>
        <dbReference type="PROSITE-ProRule" id="PRU00175"/>
    </source>
</evidence>
<evidence type="ECO:0000259" key="2">
    <source>
        <dbReference type="PROSITE" id="PS50089"/>
    </source>
</evidence>
<proteinExistence type="predicted"/>
<organism evidence="3 4">
    <name type="scientific">Yasminevirus sp. GU-2018</name>
    <dbReference type="NCBI Taxonomy" id="2420051"/>
    <lineage>
        <taxon>Viruses</taxon>
        <taxon>Varidnaviria</taxon>
        <taxon>Bamfordvirae</taxon>
        <taxon>Nucleocytoviricota</taxon>
        <taxon>Megaviricetes</taxon>
        <taxon>Imitervirales</taxon>
        <taxon>Mimiviridae</taxon>
        <taxon>Klosneuvirinae</taxon>
        <taxon>Yasminevirus</taxon>
        <taxon>Yasminevirus saudimassiliense</taxon>
    </lineage>
</organism>
<keyword evidence="4" id="KW-1185">Reference proteome</keyword>
<dbReference type="InterPro" id="IPR001841">
    <property type="entry name" value="Znf_RING"/>
</dbReference>
<gene>
    <name evidence="3" type="ORF">YASMINEVIRUS_1090</name>
</gene>
<keyword evidence="1" id="KW-0862">Zinc</keyword>
<feature type="non-terminal residue" evidence="3">
    <location>
        <position position="1"/>
    </location>
</feature>
<dbReference type="PROSITE" id="PS50089">
    <property type="entry name" value="ZF_RING_2"/>
    <property type="match status" value="1"/>
</dbReference>
<feature type="domain" description="RING-type" evidence="2">
    <location>
        <begin position="230"/>
        <end position="265"/>
    </location>
</feature>
<keyword evidence="1" id="KW-0863">Zinc-finger</keyword>
<evidence type="ECO:0000313" key="3">
    <source>
        <dbReference type="EMBL" id="VBB18618.1"/>
    </source>
</evidence>
<dbReference type="InterPro" id="IPR013083">
    <property type="entry name" value="Znf_RING/FYVE/PHD"/>
</dbReference>
<dbReference type="EMBL" id="UPSH01000001">
    <property type="protein sequence ID" value="VBB18618.1"/>
    <property type="molecule type" value="Genomic_DNA"/>
</dbReference>
<keyword evidence="1" id="KW-0479">Metal-binding</keyword>
<dbReference type="GO" id="GO:0008270">
    <property type="term" value="F:zinc ion binding"/>
    <property type="evidence" value="ECO:0007669"/>
    <property type="project" value="UniProtKB-KW"/>
</dbReference>
<name>A0A5K0U9C9_9VIRU</name>
<reference evidence="3 4" key="1">
    <citation type="submission" date="2018-10" db="EMBL/GenBank/DDBJ databases">
        <authorList>
            <consortium name="IHU Genomes"/>
        </authorList>
    </citation>
    <scope>NUCLEOTIDE SEQUENCE [LARGE SCALE GENOMIC DNA]</scope>
    <source>
        <strain evidence="3 4">A1</strain>
    </source>
</reference>
<dbReference type="Proteomes" id="UP000594342">
    <property type="component" value="Unassembled WGS sequence"/>
</dbReference>
<dbReference type="Pfam" id="PF13920">
    <property type="entry name" value="zf-C3HC4_3"/>
    <property type="match status" value="1"/>
</dbReference>
<evidence type="ECO:0000313" key="4">
    <source>
        <dbReference type="Proteomes" id="UP000594342"/>
    </source>
</evidence>
<protein>
    <recommendedName>
        <fullName evidence="2">RING-type domain-containing protein</fullName>
    </recommendedName>
</protein>